<sequence length="205" mass="22600">MSTTAPPASHYHHGNLRQALLDAAVHELRRKGPDQLSLRAIARAIGVSQTAPYRHFVDKNDLLMELAAQAFDELADVTRTAMVNATSNSDRLYLSGHAYIDYALGNPEKYRLMLGQYLPVSDNCDRLRCAGDASFNVLLEVIRAGVNSGELIDEDPTLLAIHCWTSIHGLASLLIDERAHCSDMPITQAQLIDANLRLLGQRIGR</sequence>
<dbReference type="InterPro" id="IPR001647">
    <property type="entry name" value="HTH_TetR"/>
</dbReference>
<feature type="domain" description="HTH tetR-type" evidence="5">
    <location>
        <begin position="14"/>
        <end position="74"/>
    </location>
</feature>
<dbReference type="PANTHER" id="PTHR30055:SF220">
    <property type="entry name" value="TETR-FAMILY REGULATORY PROTEIN"/>
    <property type="match status" value="1"/>
</dbReference>
<evidence type="ECO:0000313" key="7">
    <source>
        <dbReference type="Proteomes" id="UP001620597"/>
    </source>
</evidence>
<dbReference type="SUPFAM" id="SSF46689">
    <property type="entry name" value="Homeodomain-like"/>
    <property type="match status" value="1"/>
</dbReference>
<evidence type="ECO:0000259" key="5">
    <source>
        <dbReference type="PROSITE" id="PS50977"/>
    </source>
</evidence>
<dbReference type="SUPFAM" id="SSF48498">
    <property type="entry name" value="Tetracyclin repressor-like, C-terminal domain"/>
    <property type="match status" value="1"/>
</dbReference>
<dbReference type="RefSeq" id="WP_416206781.1">
    <property type="nucleotide sequence ID" value="NZ_JBBKTX010000020.1"/>
</dbReference>
<dbReference type="InterPro" id="IPR036271">
    <property type="entry name" value="Tet_transcr_reg_TetR-rel_C_sf"/>
</dbReference>
<proteinExistence type="predicted"/>
<dbReference type="InterPro" id="IPR009057">
    <property type="entry name" value="Homeodomain-like_sf"/>
</dbReference>
<dbReference type="EMBL" id="JBBKTX010000020">
    <property type="protein sequence ID" value="MFK4753781.1"/>
    <property type="molecule type" value="Genomic_DNA"/>
</dbReference>
<keyword evidence="2 4" id="KW-0238">DNA-binding</keyword>
<evidence type="ECO:0000256" key="4">
    <source>
        <dbReference type="PROSITE-ProRule" id="PRU00335"/>
    </source>
</evidence>
<feature type="DNA-binding region" description="H-T-H motif" evidence="4">
    <location>
        <begin position="37"/>
        <end position="56"/>
    </location>
</feature>
<dbReference type="PROSITE" id="PS50977">
    <property type="entry name" value="HTH_TETR_2"/>
    <property type="match status" value="1"/>
</dbReference>
<keyword evidence="7" id="KW-1185">Reference proteome</keyword>
<dbReference type="InterPro" id="IPR025996">
    <property type="entry name" value="MT1864/Rv1816-like_C"/>
</dbReference>
<evidence type="ECO:0000313" key="6">
    <source>
        <dbReference type="EMBL" id="MFK4753781.1"/>
    </source>
</evidence>
<comment type="caution">
    <text evidence="6">The sequence shown here is derived from an EMBL/GenBank/DDBJ whole genome shotgun (WGS) entry which is preliminary data.</text>
</comment>
<name>A0ABW8NLM2_9GAMM</name>
<evidence type="ECO:0000256" key="2">
    <source>
        <dbReference type="ARBA" id="ARBA00023125"/>
    </source>
</evidence>
<dbReference type="Pfam" id="PF00440">
    <property type="entry name" value="TetR_N"/>
    <property type="match status" value="1"/>
</dbReference>
<dbReference type="Proteomes" id="UP001620597">
    <property type="component" value="Unassembled WGS sequence"/>
</dbReference>
<dbReference type="InterPro" id="IPR050109">
    <property type="entry name" value="HTH-type_TetR-like_transc_reg"/>
</dbReference>
<gene>
    <name evidence="6" type="ORF">WG929_15300</name>
</gene>
<keyword evidence="3" id="KW-0804">Transcription</keyword>
<protein>
    <submittedName>
        <fullName evidence="6">TetR/AcrR family transcriptional regulator</fullName>
    </submittedName>
</protein>
<dbReference type="Pfam" id="PF13305">
    <property type="entry name" value="TetR_C_33"/>
    <property type="match status" value="1"/>
</dbReference>
<evidence type="ECO:0000256" key="3">
    <source>
        <dbReference type="ARBA" id="ARBA00023163"/>
    </source>
</evidence>
<dbReference type="Gene3D" id="1.10.357.10">
    <property type="entry name" value="Tetracycline Repressor, domain 2"/>
    <property type="match status" value="1"/>
</dbReference>
<evidence type="ECO:0000256" key="1">
    <source>
        <dbReference type="ARBA" id="ARBA00023015"/>
    </source>
</evidence>
<dbReference type="PRINTS" id="PR00455">
    <property type="entry name" value="HTHTETR"/>
</dbReference>
<keyword evidence="1" id="KW-0805">Transcription regulation</keyword>
<accession>A0ABW8NLM2</accession>
<organism evidence="6 7">
    <name type="scientific">Oceanobacter antarcticus</name>
    <dbReference type="NCBI Taxonomy" id="3133425"/>
    <lineage>
        <taxon>Bacteria</taxon>
        <taxon>Pseudomonadati</taxon>
        <taxon>Pseudomonadota</taxon>
        <taxon>Gammaproteobacteria</taxon>
        <taxon>Oceanospirillales</taxon>
        <taxon>Oceanospirillaceae</taxon>
        <taxon>Oceanobacter</taxon>
    </lineage>
</organism>
<reference evidence="6 7" key="1">
    <citation type="submission" date="2024-03" db="EMBL/GenBank/DDBJ databases">
        <title>High-quality draft genome sequence of Oceanobacter sp. wDCs-4.</title>
        <authorList>
            <person name="Dong C."/>
        </authorList>
    </citation>
    <scope>NUCLEOTIDE SEQUENCE [LARGE SCALE GENOMIC DNA]</scope>
    <source>
        <strain evidence="7">wDCs-4</strain>
    </source>
</reference>
<dbReference type="PANTHER" id="PTHR30055">
    <property type="entry name" value="HTH-TYPE TRANSCRIPTIONAL REGULATOR RUTR"/>
    <property type="match status" value="1"/>
</dbReference>